<reference evidence="5" key="1">
    <citation type="journal article" date="2008" name="Nat. Genet.">
        <title>The Pristionchus pacificus genome provides a unique perspective on nematode lifestyle and parasitism.</title>
        <authorList>
            <person name="Dieterich C."/>
            <person name="Clifton S.W."/>
            <person name="Schuster L.N."/>
            <person name="Chinwalla A."/>
            <person name="Delehaunty K."/>
            <person name="Dinkelacker I."/>
            <person name="Fulton L."/>
            <person name="Fulton R."/>
            <person name="Godfrey J."/>
            <person name="Minx P."/>
            <person name="Mitreva M."/>
            <person name="Roeseler W."/>
            <person name="Tian H."/>
            <person name="Witte H."/>
            <person name="Yang S.P."/>
            <person name="Wilson R.K."/>
            <person name="Sommer R.J."/>
        </authorList>
    </citation>
    <scope>NUCLEOTIDE SEQUENCE [LARGE SCALE GENOMIC DNA]</scope>
    <source>
        <strain evidence="5">PS312</strain>
    </source>
</reference>
<dbReference type="EnsemblMetazoa" id="PPA47282.1">
    <property type="protein sequence ID" value="PPA47282.1"/>
    <property type="gene ID" value="WBGene00305177"/>
</dbReference>
<evidence type="ECO:0000256" key="1">
    <source>
        <dbReference type="PROSITE-ProRule" id="PRU00076"/>
    </source>
</evidence>
<keyword evidence="2" id="KW-0472">Membrane</keyword>
<keyword evidence="2" id="KW-0812">Transmembrane</keyword>
<protein>
    <recommendedName>
        <fullName evidence="3">EGF-like domain-containing protein</fullName>
    </recommendedName>
</protein>
<dbReference type="PROSITE" id="PS00022">
    <property type="entry name" value="EGF_1"/>
    <property type="match status" value="2"/>
</dbReference>
<feature type="domain" description="EGF-like" evidence="3">
    <location>
        <begin position="64"/>
        <end position="101"/>
    </location>
</feature>
<dbReference type="AlphaFoldDB" id="A0A8R1V637"/>
<evidence type="ECO:0000259" key="3">
    <source>
        <dbReference type="PROSITE" id="PS50026"/>
    </source>
</evidence>
<proteinExistence type="predicted"/>
<dbReference type="InterPro" id="IPR000742">
    <property type="entry name" value="EGF"/>
</dbReference>
<evidence type="ECO:0000313" key="4">
    <source>
        <dbReference type="EnsemblMetazoa" id="PPA47282.1"/>
    </source>
</evidence>
<comment type="caution">
    <text evidence="1">Lacks conserved residue(s) required for the propagation of feature annotation.</text>
</comment>
<evidence type="ECO:0000313" key="5">
    <source>
        <dbReference type="Proteomes" id="UP000005239"/>
    </source>
</evidence>
<keyword evidence="2" id="KW-1133">Transmembrane helix</keyword>
<gene>
    <name evidence="4" type="primary">WBGene00305177</name>
</gene>
<accession>A0A8R1V637</accession>
<dbReference type="PROSITE" id="PS01186">
    <property type="entry name" value="EGF_2"/>
    <property type="match status" value="2"/>
</dbReference>
<name>A0A8R1V637_PRIPA</name>
<evidence type="ECO:0000256" key="2">
    <source>
        <dbReference type="SAM" id="Phobius"/>
    </source>
</evidence>
<keyword evidence="1" id="KW-1015">Disulfide bond</keyword>
<keyword evidence="1" id="KW-0245">EGF-like domain</keyword>
<feature type="transmembrane region" description="Helical" evidence="2">
    <location>
        <begin position="179"/>
        <end position="198"/>
    </location>
</feature>
<keyword evidence="5" id="KW-1185">Reference proteome</keyword>
<feature type="disulfide bond" evidence="1">
    <location>
        <begin position="91"/>
        <end position="100"/>
    </location>
</feature>
<dbReference type="Proteomes" id="UP000005239">
    <property type="component" value="Unassembled WGS sequence"/>
</dbReference>
<reference evidence="4" key="2">
    <citation type="submission" date="2022-06" db="UniProtKB">
        <authorList>
            <consortium name="EnsemblMetazoa"/>
        </authorList>
    </citation>
    <scope>IDENTIFICATION</scope>
    <source>
        <strain evidence="4">PS312</strain>
    </source>
</reference>
<organism evidence="4 5">
    <name type="scientific">Pristionchus pacificus</name>
    <name type="common">Parasitic nematode worm</name>
    <dbReference type="NCBI Taxonomy" id="54126"/>
    <lineage>
        <taxon>Eukaryota</taxon>
        <taxon>Metazoa</taxon>
        <taxon>Ecdysozoa</taxon>
        <taxon>Nematoda</taxon>
        <taxon>Chromadorea</taxon>
        <taxon>Rhabditida</taxon>
        <taxon>Rhabditina</taxon>
        <taxon>Diplogasteromorpha</taxon>
        <taxon>Diplogasteroidea</taxon>
        <taxon>Neodiplogasteridae</taxon>
        <taxon>Pristionchus</taxon>
    </lineage>
</organism>
<dbReference type="PROSITE" id="PS50026">
    <property type="entry name" value="EGF_3"/>
    <property type="match status" value="1"/>
</dbReference>
<sequence>MKEGVERTVAVNRVVPSPLALSSHFSPSFLSHLSPNFSPGSILLSLRGSISTRTMHRRALLVLPLLVCLVESLPNQQRCIHGKIAAGKCECDDGYTGTICHREMHCLTFQRTQSGGCTACVPGWEKSECDEIVCEHGKPDLTSMKCNCEPPYSGEFCNELETANVYSHYNNKAASMNPVLLSICIIPLAIIVWACNTYSKKRRAKKVEHLLEATVNRDLKSSHVRQLLYGKK</sequence>